<dbReference type="SUPFAM" id="SSF50475">
    <property type="entry name" value="FMN-binding split barrel"/>
    <property type="match status" value="1"/>
</dbReference>
<gene>
    <name evidence="2" type="ORF">DS031_14990</name>
</gene>
<dbReference type="EMBL" id="QOCW01000016">
    <property type="protein sequence ID" value="RBW68840.1"/>
    <property type="molecule type" value="Genomic_DNA"/>
</dbReference>
<evidence type="ECO:0000259" key="1">
    <source>
        <dbReference type="Pfam" id="PF01243"/>
    </source>
</evidence>
<dbReference type="Gene3D" id="2.30.110.10">
    <property type="entry name" value="Electron Transport, Fmn-binding Protein, Chain A"/>
    <property type="match status" value="1"/>
</dbReference>
<dbReference type="InterPro" id="IPR011576">
    <property type="entry name" value="Pyridox_Oxase_N"/>
</dbReference>
<comment type="caution">
    <text evidence="2">The sequence shown here is derived from an EMBL/GenBank/DDBJ whole genome shotgun (WGS) entry which is preliminary data.</text>
</comment>
<dbReference type="NCBIfam" id="TIGR04025">
    <property type="entry name" value="PPOX_FMN_DR2398"/>
    <property type="match status" value="1"/>
</dbReference>
<protein>
    <submittedName>
        <fullName evidence="2">Pyridoxamine 5'-phosphate oxidase family protein</fullName>
    </submittedName>
</protein>
<keyword evidence="3" id="KW-1185">Reference proteome</keyword>
<dbReference type="InterPro" id="IPR024029">
    <property type="entry name" value="Pyridox_Oxase_FMN-dep"/>
</dbReference>
<accession>A0A366XR77</accession>
<evidence type="ECO:0000313" key="2">
    <source>
        <dbReference type="EMBL" id="RBW68840.1"/>
    </source>
</evidence>
<reference evidence="2 3" key="1">
    <citation type="submission" date="2018-07" db="EMBL/GenBank/DDBJ databases">
        <title>Lottiidibacillus patelloidae gen. nov., sp. nov., isolated from the intestinal tract of a marine limpet and the reclassification of B. taeanensis BH030017T, B. algicola KMM 3737T and B. hwajinpoensis SW-72T as genus Lottiidibacillus.</title>
        <authorList>
            <person name="Liu R."/>
            <person name="Huang Z."/>
        </authorList>
    </citation>
    <scope>NUCLEOTIDE SEQUENCE [LARGE SCALE GENOMIC DNA]</scope>
    <source>
        <strain evidence="2 3">BH030017</strain>
    </source>
</reference>
<dbReference type="Pfam" id="PF01243">
    <property type="entry name" value="PNPOx_N"/>
    <property type="match status" value="1"/>
</dbReference>
<evidence type="ECO:0000313" key="3">
    <source>
        <dbReference type="Proteomes" id="UP000253314"/>
    </source>
</evidence>
<dbReference type="RefSeq" id="WP_113806881.1">
    <property type="nucleotide sequence ID" value="NZ_QOCW01000016.1"/>
</dbReference>
<proteinExistence type="predicted"/>
<name>A0A366XR77_9BACI</name>
<sequence>MEKVDFSKEAITSEEELRNFVGTPHELVKKKSISIVDDQAKRFISMSPLLFLATSDAEGNCDVSPRGDNPGSIVVLNDHQLVIPDRPGNRRVDSILNILTNPHVGLLFVVPGLEEVLRINGRATIIKNKDILSKMSLKGKAPSIGIGVDVEACFIHCTRALHKSKIWNPEKWPNKEEVPSMMEIFHAHLKINGVKIKE</sequence>
<dbReference type="PANTHER" id="PTHR42815:SF2">
    <property type="entry name" value="FAD-BINDING, PUTATIVE (AFU_ORTHOLOGUE AFUA_6G07600)-RELATED"/>
    <property type="match status" value="1"/>
</dbReference>
<dbReference type="InterPro" id="IPR012349">
    <property type="entry name" value="Split_barrel_FMN-bd"/>
</dbReference>
<dbReference type="OrthoDB" id="9796486at2"/>
<dbReference type="AlphaFoldDB" id="A0A366XR77"/>
<feature type="domain" description="Pyridoxamine 5'-phosphate oxidase N-terminal" evidence="1">
    <location>
        <begin position="37"/>
        <end position="135"/>
    </location>
</feature>
<dbReference type="Proteomes" id="UP000253314">
    <property type="component" value="Unassembled WGS sequence"/>
</dbReference>
<dbReference type="PANTHER" id="PTHR42815">
    <property type="entry name" value="FAD-BINDING, PUTATIVE (AFU_ORTHOLOGUE AFUA_6G07600)-RELATED"/>
    <property type="match status" value="1"/>
</dbReference>
<organism evidence="2 3">
    <name type="scientific">Bacillus taeanensis</name>
    <dbReference type="NCBI Taxonomy" id="273032"/>
    <lineage>
        <taxon>Bacteria</taxon>
        <taxon>Bacillati</taxon>
        <taxon>Bacillota</taxon>
        <taxon>Bacilli</taxon>
        <taxon>Bacillales</taxon>
        <taxon>Bacillaceae</taxon>
        <taxon>Bacillus</taxon>
    </lineage>
</organism>